<keyword evidence="2" id="KW-1185">Reference proteome</keyword>
<protein>
    <submittedName>
        <fullName evidence="1">Uncharacterized protein</fullName>
    </submittedName>
</protein>
<name>A0ABQ1M7I5_9BACT</name>
<dbReference type="EMBL" id="BMEC01000006">
    <property type="protein sequence ID" value="GGC35025.1"/>
    <property type="molecule type" value="Genomic_DNA"/>
</dbReference>
<gene>
    <name evidence="1" type="ORF">GCM10011506_20500</name>
</gene>
<evidence type="ECO:0000313" key="1">
    <source>
        <dbReference type="EMBL" id="GGC35025.1"/>
    </source>
</evidence>
<dbReference type="Proteomes" id="UP000636010">
    <property type="component" value="Unassembled WGS sequence"/>
</dbReference>
<reference evidence="2" key="1">
    <citation type="journal article" date="2019" name="Int. J. Syst. Evol. Microbiol.">
        <title>The Global Catalogue of Microorganisms (GCM) 10K type strain sequencing project: providing services to taxonomists for standard genome sequencing and annotation.</title>
        <authorList>
            <consortium name="The Broad Institute Genomics Platform"/>
            <consortium name="The Broad Institute Genome Sequencing Center for Infectious Disease"/>
            <person name="Wu L."/>
            <person name="Ma J."/>
        </authorList>
    </citation>
    <scope>NUCLEOTIDE SEQUENCE [LARGE SCALE GENOMIC DNA]</scope>
    <source>
        <strain evidence="2">CGMCC 1.10832</strain>
    </source>
</reference>
<sequence>MSLVKGKCSLVKNIYIIEIKRSILTEEAKTNPKSEQNEKATHYNFSNLLFRCDGTDYFENRIFWQIKLQSGKK</sequence>
<proteinExistence type="predicted"/>
<organism evidence="1 2">
    <name type="scientific">Marivirga lumbricoides</name>
    <dbReference type="NCBI Taxonomy" id="1046115"/>
    <lineage>
        <taxon>Bacteria</taxon>
        <taxon>Pseudomonadati</taxon>
        <taxon>Bacteroidota</taxon>
        <taxon>Cytophagia</taxon>
        <taxon>Cytophagales</taxon>
        <taxon>Marivirgaceae</taxon>
        <taxon>Marivirga</taxon>
    </lineage>
</organism>
<accession>A0ABQ1M7I5</accession>
<comment type="caution">
    <text evidence="1">The sequence shown here is derived from an EMBL/GenBank/DDBJ whole genome shotgun (WGS) entry which is preliminary data.</text>
</comment>
<evidence type="ECO:0000313" key="2">
    <source>
        <dbReference type="Proteomes" id="UP000636010"/>
    </source>
</evidence>